<proteinExistence type="predicted"/>
<dbReference type="PANTHER" id="PTHR12681">
    <property type="entry name" value="ZINC FINGER-CONTAINING PROTEIN P48ZNF"/>
    <property type="match status" value="1"/>
</dbReference>
<feature type="non-terminal residue" evidence="1">
    <location>
        <position position="63"/>
    </location>
</feature>
<evidence type="ECO:0000313" key="2">
    <source>
        <dbReference type="Proteomes" id="UP001266305"/>
    </source>
</evidence>
<organism evidence="1 2">
    <name type="scientific">Saguinus oedipus</name>
    <name type="common">Cotton-top tamarin</name>
    <name type="synonym">Oedipomidas oedipus</name>
    <dbReference type="NCBI Taxonomy" id="9490"/>
    <lineage>
        <taxon>Eukaryota</taxon>
        <taxon>Metazoa</taxon>
        <taxon>Chordata</taxon>
        <taxon>Craniata</taxon>
        <taxon>Vertebrata</taxon>
        <taxon>Euteleostomi</taxon>
        <taxon>Mammalia</taxon>
        <taxon>Eutheria</taxon>
        <taxon>Euarchontoglires</taxon>
        <taxon>Primates</taxon>
        <taxon>Haplorrhini</taxon>
        <taxon>Platyrrhini</taxon>
        <taxon>Cebidae</taxon>
        <taxon>Callitrichinae</taxon>
        <taxon>Saguinus</taxon>
    </lineage>
</organism>
<keyword evidence="2" id="KW-1185">Reference proteome</keyword>
<dbReference type="Proteomes" id="UP001266305">
    <property type="component" value="Unassembled WGS sequence"/>
</dbReference>
<name>A0ABQ9VCW4_SAGOE</name>
<protein>
    <submittedName>
        <fullName evidence="1">Uncharacterized protein</fullName>
    </submittedName>
</protein>
<gene>
    <name evidence="1" type="ORF">P7K49_015706</name>
</gene>
<reference evidence="1 2" key="1">
    <citation type="submission" date="2023-05" db="EMBL/GenBank/DDBJ databases">
        <title>B98-5 Cell Line De Novo Hybrid Assembly: An Optical Mapping Approach.</title>
        <authorList>
            <person name="Kananen K."/>
            <person name="Auerbach J.A."/>
            <person name="Kautto E."/>
            <person name="Blachly J.S."/>
        </authorList>
    </citation>
    <scope>NUCLEOTIDE SEQUENCE [LARGE SCALE GENOMIC DNA]</scope>
    <source>
        <strain evidence="1">B95-8</strain>
        <tissue evidence="1">Cell line</tissue>
    </source>
</reference>
<sequence length="63" mass="7439">RSVYIDARDEELEKDTVDNWDEKKLEEVVNKKHREEEKKKPKAQIVCEHFLEAVGNSKYGCFG</sequence>
<dbReference type="EMBL" id="JASSZA010000007">
    <property type="protein sequence ID" value="KAK2106192.1"/>
    <property type="molecule type" value="Genomic_DNA"/>
</dbReference>
<accession>A0ABQ9VCW4</accession>
<evidence type="ECO:0000313" key="1">
    <source>
        <dbReference type="EMBL" id="KAK2106192.1"/>
    </source>
</evidence>
<comment type="caution">
    <text evidence="1">The sequence shown here is derived from an EMBL/GenBank/DDBJ whole genome shotgun (WGS) entry which is preliminary data.</text>
</comment>
<dbReference type="PANTHER" id="PTHR12681:SF0">
    <property type="entry name" value="ZINC FINGER CCCH DOMAIN-CONTAINING PROTEIN 15"/>
    <property type="match status" value="1"/>
</dbReference>
<feature type="non-terminal residue" evidence="1">
    <location>
        <position position="1"/>
    </location>
</feature>